<name>A0A1G1KW67_9BACT</name>
<protein>
    <recommendedName>
        <fullName evidence="1">Putative regulatory protein FmdB zinc ribbon domain-containing protein</fullName>
    </recommendedName>
</protein>
<feature type="domain" description="Putative regulatory protein FmdB zinc ribbon" evidence="1">
    <location>
        <begin position="1"/>
        <end position="43"/>
    </location>
</feature>
<organism evidence="2 3">
    <name type="scientific">Candidatus Danuiimicrobium aquiferis</name>
    <dbReference type="NCBI Taxonomy" id="1801832"/>
    <lineage>
        <taxon>Bacteria</taxon>
        <taxon>Pseudomonadati</taxon>
        <taxon>Candidatus Omnitrophota</taxon>
        <taxon>Candidatus Danuiimicrobium</taxon>
    </lineage>
</organism>
<dbReference type="AlphaFoldDB" id="A0A1G1KW67"/>
<evidence type="ECO:0000259" key="1">
    <source>
        <dbReference type="SMART" id="SM00834"/>
    </source>
</evidence>
<proteinExistence type="predicted"/>
<gene>
    <name evidence="2" type="ORF">A3G33_02485</name>
</gene>
<dbReference type="InterPro" id="IPR013429">
    <property type="entry name" value="Regulatory_FmdB_Zinc_ribbon"/>
</dbReference>
<dbReference type="SMART" id="SM00834">
    <property type="entry name" value="CxxC_CXXC_SSSS"/>
    <property type="match status" value="1"/>
</dbReference>
<sequence length="82" mass="9681">MPIYLYECESCGREFEALIRKKSDLVRLKCPACEHKGLKKIMSSVSFNQNRFDKMWRKTEPERKKLMKTPLGRKVSPKAFGR</sequence>
<reference evidence="2 3" key="1">
    <citation type="journal article" date="2016" name="Nat. Commun.">
        <title>Thousands of microbial genomes shed light on interconnected biogeochemical processes in an aquifer system.</title>
        <authorList>
            <person name="Anantharaman K."/>
            <person name="Brown C.T."/>
            <person name="Hug L.A."/>
            <person name="Sharon I."/>
            <person name="Castelle C.J."/>
            <person name="Probst A.J."/>
            <person name="Thomas B.C."/>
            <person name="Singh A."/>
            <person name="Wilkins M.J."/>
            <person name="Karaoz U."/>
            <person name="Brodie E.L."/>
            <person name="Williams K.H."/>
            <person name="Hubbard S.S."/>
            <person name="Banfield J.F."/>
        </authorList>
    </citation>
    <scope>NUCLEOTIDE SEQUENCE [LARGE SCALE GENOMIC DNA]</scope>
</reference>
<dbReference type="Proteomes" id="UP000178187">
    <property type="component" value="Unassembled WGS sequence"/>
</dbReference>
<dbReference type="Pfam" id="PF09723">
    <property type="entry name" value="Zn_ribbon_8"/>
    <property type="match status" value="1"/>
</dbReference>
<evidence type="ECO:0000313" key="2">
    <source>
        <dbReference type="EMBL" id="OGW97131.1"/>
    </source>
</evidence>
<comment type="caution">
    <text evidence="2">The sequence shown here is derived from an EMBL/GenBank/DDBJ whole genome shotgun (WGS) entry which is preliminary data.</text>
</comment>
<dbReference type="EMBL" id="MHFR01000044">
    <property type="protein sequence ID" value="OGW97131.1"/>
    <property type="molecule type" value="Genomic_DNA"/>
</dbReference>
<dbReference type="Gene3D" id="2.20.28.30">
    <property type="entry name" value="RNA polymerase ii, chain L"/>
    <property type="match status" value="1"/>
</dbReference>
<accession>A0A1G1KW67</accession>
<dbReference type="NCBIfam" id="TIGR02605">
    <property type="entry name" value="CxxC_CxxC_SSSS"/>
    <property type="match status" value="1"/>
</dbReference>
<evidence type="ECO:0000313" key="3">
    <source>
        <dbReference type="Proteomes" id="UP000178187"/>
    </source>
</evidence>